<evidence type="ECO:0008006" key="3">
    <source>
        <dbReference type="Google" id="ProtNLM"/>
    </source>
</evidence>
<dbReference type="EMBL" id="JAZAVK010000042">
    <property type="protein sequence ID" value="KAK7428367.1"/>
    <property type="molecule type" value="Genomic_DNA"/>
</dbReference>
<dbReference type="InterPro" id="IPR038883">
    <property type="entry name" value="AN11006-like"/>
</dbReference>
<dbReference type="PANTHER" id="PTHR42085">
    <property type="entry name" value="F-BOX DOMAIN-CONTAINING PROTEIN"/>
    <property type="match status" value="1"/>
</dbReference>
<accession>A0ABR1I494</accession>
<keyword evidence="2" id="KW-1185">Reference proteome</keyword>
<sequence length="411" mass="46835">MFQCSLVDINGVLGLGRSCRETRDLCPLDNHPWIASELDNISVEELIDSTATKRRSGLSHPSVVPETPQRIRGVLSTPTRQYHFSKQDGVIVLRRPIHRHHPSLGHEGGEASASATKCTNGSSQSQVSILTLPPELRLRIYHYLLVSGRDYDCPIICPNTDHFRIVAGANKSGSRVLYAEILITCRLINREGTPVLYGENMFSQEFYWPRRWHVSKNRKLQWPLSDSSPLRAARGLQYISRVCISQQHHQWLRNGELKVLRDFPSLTELHININMCDKTANLDPEVLWKDAMRSAGKKQPRLKSVKCRLGLAYDDDYRSWLERCRGRRLDFSLHHAIKKQFARWMAEESLFSHRSIAWCFVTHVSEYAGPSCSIEFLIDDVSVAGDDAARKAAPVCRLIGDYVLNYDVETT</sequence>
<dbReference type="PANTHER" id="PTHR42085:SF2">
    <property type="entry name" value="F-BOX DOMAIN-CONTAINING PROTEIN"/>
    <property type="match status" value="1"/>
</dbReference>
<gene>
    <name evidence="1" type="ORF">QQZ08_005124</name>
</gene>
<organism evidence="1 2">
    <name type="scientific">Neonectria magnoliae</name>
    <dbReference type="NCBI Taxonomy" id="2732573"/>
    <lineage>
        <taxon>Eukaryota</taxon>
        <taxon>Fungi</taxon>
        <taxon>Dikarya</taxon>
        <taxon>Ascomycota</taxon>
        <taxon>Pezizomycotina</taxon>
        <taxon>Sordariomycetes</taxon>
        <taxon>Hypocreomycetidae</taxon>
        <taxon>Hypocreales</taxon>
        <taxon>Nectriaceae</taxon>
        <taxon>Neonectria</taxon>
    </lineage>
</organism>
<proteinExistence type="predicted"/>
<dbReference type="Proteomes" id="UP001498421">
    <property type="component" value="Unassembled WGS sequence"/>
</dbReference>
<protein>
    <recommendedName>
        <fullName evidence="3">F-box domain-containing protein</fullName>
    </recommendedName>
</protein>
<reference evidence="1 2" key="1">
    <citation type="journal article" date="2025" name="Microbiol. Resour. Announc.">
        <title>Draft genome sequences for Neonectria magnoliae and Neonectria punicea, canker pathogens of Liriodendron tulipifera and Acer saccharum in West Virginia.</title>
        <authorList>
            <person name="Petronek H.M."/>
            <person name="Kasson M.T."/>
            <person name="Metheny A.M."/>
            <person name="Stauder C.M."/>
            <person name="Lovett B."/>
            <person name="Lynch S.C."/>
            <person name="Garnas J.R."/>
            <person name="Kasson L.R."/>
            <person name="Stajich J.E."/>
        </authorList>
    </citation>
    <scope>NUCLEOTIDE SEQUENCE [LARGE SCALE GENOMIC DNA]</scope>
    <source>
        <strain evidence="1 2">NRRL 64651</strain>
    </source>
</reference>
<evidence type="ECO:0000313" key="1">
    <source>
        <dbReference type="EMBL" id="KAK7428367.1"/>
    </source>
</evidence>
<comment type="caution">
    <text evidence="1">The sequence shown here is derived from an EMBL/GenBank/DDBJ whole genome shotgun (WGS) entry which is preliminary data.</text>
</comment>
<evidence type="ECO:0000313" key="2">
    <source>
        <dbReference type="Proteomes" id="UP001498421"/>
    </source>
</evidence>
<name>A0ABR1I494_9HYPO</name>